<dbReference type="GO" id="GO:0004190">
    <property type="term" value="F:aspartic-type endopeptidase activity"/>
    <property type="evidence" value="ECO:0007669"/>
    <property type="project" value="UniProtKB-KW"/>
</dbReference>
<dbReference type="Gene3D" id="3.10.10.10">
    <property type="entry name" value="HIV Type 1 Reverse Transcriptase, subunit A, domain 1"/>
    <property type="match status" value="1"/>
</dbReference>
<feature type="domain" description="Integrase catalytic" evidence="27">
    <location>
        <begin position="765"/>
        <end position="924"/>
    </location>
</feature>
<dbReference type="SUPFAM" id="SSF50122">
    <property type="entry name" value="DNA-binding domain of retroviral integrase"/>
    <property type="match status" value="1"/>
</dbReference>
<keyword evidence="15" id="KW-0233">DNA recombination</keyword>
<evidence type="ECO:0000256" key="12">
    <source>
        <dbReference type="ARBA" id="ARBA00022908"/>
    </source>
</evidence>
<feature type="DNA-binding region" description="Integrase-type" evidence="21">
    <location>
        <begin position="943"/>
        <end position="991"/>
    </location>
</feature>
<dbReference type="GO" id="GO:0006310">
    <property type="term" value="P:DNA recombination"/>
    <property type="evidence" value="ECO:0007669"/>
    <property type="project" value="UniProtKB-KW"/>
</dbReference>
<dbReference type="InterPro" id="IPR018061">
    <property type="entry name" value="Retropepsins"/>
</dbReference>
<evidence type="ECO:0000313" key="30">
    <source>
        <dbReference type="Proteomes" id="UP000258288"/>
    </source>
</evidence>
<dbReference type="GO" id="GO:0003964">
    <property type="term" value="F:RNA-directed DNA polymerase activity"/>
    <property type="evidence" value="ECO:0007669"/>
    <property type="project" value="UniProtKB-KW"/>
</dbReference>
<keyword evidence="6" id="KW-0479">Metal-binding</keyword>
<keyword evidence="8" id="KW-0255">Endonuclease</keyword>
<dbReference type="GO" id="GO:0004533">
    <property type="term" value="F:exoribonuclease H activity"/>
    <property type="evidence" value="ECO:0007669"/>
    <property type="project" value="UniProtKB-EC"/>
</dbReference>
<keyword evidence="7 22" id="KW-0064">Aspartyl protease</keyword>
<dbReference type="SUPFAM" id="SSF53098">
    <property type="entry name" value="Ribonuclease H-like"/>
    <property type="match status" value="2"/>
</dbReference>
<feature type="domain" description="Integrase-type" evidence="24">
    <location>
        <begin position="723"/>
        <end position="764"/>
    </location>
</feature>
<keyword evidence="16" id="KW-1179">Viral genome integration</keyword>
<dbReference type="Gene3D" id="3.30.70.270">
    <property type="match status" value="3"/>
</dbReference>
<dbReference type="Gene3D" id="2.30.30.10">
    <property type="entry name" value="Integrase, C-terminal domain superfamily, retroviral"/>
    <property type="match status" value="1"/>
</dbReference>
<dbReference type="InterPro" id="IPR001995">
    <property type="entry name" value="Peptidase_A2_cat"/>
</dbReference>
<dbReference type="SUPFAM" id="SSF56672">
    <property type="entry name" value="DNA/RNA polymerases"/>
    <property type="match status" value="1"/>
</dbReference>
<organismHost>
    <name type="scientific">Cercopithecidae</name>
    <name type="common">Old World monkeys</name>
    <dbReference type="NCBI Taxonomy" id="9527"/>
</organismHost>
<evidence type="ECO:0000256" key="5">
    <source>
        <dbReference type="ARBA" id="ARBA00022722"/>
    </source>
</evidence>
<evidence type="ECO:0000256" key="4">
    <source>
        <dbReference type="ARBA" id="ARBA00022695"/>
    </source>
</evidence>
<dbReference type="InterPro" id="IPR010661">
    <property type="entry name" value="RVT_thumb"/>
</dbReference>
<evidence type="ECO:0000259" key="28">
    <source>
        <dbReference type="PROSITE" id="PS51027"/>
    </source>
</evidence>
<dbReference type="Pfam" id="PF00552">
    <property type="entry name" value="IN_DBD_C"/>
    <property type="match status" value="1"/>
</dbReference>
<evidence type="ECO:0000256" key="19">
    <source>
        <dbReference type="ARBA" id="ARBA00023415"/>
    </source>
</evidence>
<dbReference type="InterPro" id="IPR003308">
    <property type="entry name" value="Integrase_Zn-bd_dom_N"/>
</dbReference>
<dbReference type="PANTHER" id="PTHR41694">
    <property type="entry name" value="ENDOGENOUS RETROVIRUS GROUP K MEMBER POL PROTEIN"/>
    <property type="match status" value="1"/>
</dbReference>
<keyword evidence="11" id="KW-0862">Zinc</keyword>
<evidence type="ECO:0000256" key="1">
    <source>
        <dbReference type="ARBA" id="ARBA00000379"/>
    </source>
</evidence>
<dbReference type="InterPro" id="IPR002156">
    <property type="entry name" value="RNaseH_domain"/>
</dbReference>
<evidence type="ECO:0000256" key="16">
    <source>
        <dbReference type="ARBA" id="ARBA00023195"/>
    </source>
</evidence>
<dbReference type="PROSITE" id="PS50994">
    <property type="entry name" value="INTEGRASE"/>
    <property type="match status" value="1"/>
</dbReference>
<evidence type="ECO:0000313" key="29">
    <source>
        <dbReference type="EMBL" id="AAT68803.1"/>
    </source>
</evidence>
<keyword evidence="14" id="KW-0238">DNA-binding</keyword>
<evidence type="ECO:0000259" key="23">
    <source>
        <dbReference type="PROSITE" id="PS50175"/>
    </source>
</evidence>
<dbReference type="InterPro" id="IPR036397">
    <property type="entry name" value="RNaseH_sf"/>
</dbReference>
<evidence type="ECO:0000259" key="27">
    <source>
        <dbReference type="PROSITE" id="PS50994"/>
    </source>
</evidence>
<dbReference type="Pfam" id="PF00665">
    <property type="entry name" value="rve"/>
    <property type="match status" value="1"/>
</dbReference>
<evidence type="ECO:0000256" key="21">
    <source>
        <dbReference type="PROSITE-ProRule" id="PRU00506"/>
    </source>
</evidence>
<dbReference type="Proteomes" id="UP000258288">
    <property type="component" value="Segment"/>
</dbReference>
<keyword evidence="5" id="KW-0540">Nuclease</keyword>
<dbReference type="GO" id="GO:0008270">
    <property type="term" value="F:zinc ion binding"/>
    <property type="evidence" value="ECO:0007669"/>
    <property type="project" value="UniProtKB-KW"/>
</dbReference>
<evidence type="ECO:0000256" key="8">
    <source>
        <dbReference type="ARBA" id="ARBA00022759"/>
    </source>
</evidence>
<dbReference type="InterPro" id="IPR043128">
    <property type="entry name" value="Rev_trsase/Diguanyl_cyclase"/>
</dbReference>
<evidence type="ECO:0000256" key="15">
    <source>
        <dbReference type="ARBA" id="ARBA00023172"/>
    </source>
</evidence>
<evidence type="ECO:0000259" key="26">
    <source>
        <dbReference type="PROSITE" id="PS50879"/>
    </source>
</evidence>
<dbReference type="InterPro" id="IPR001584">
    <property type="entry name" value="Integrase_cat-core"/>
</dbReference>
<evidence type="ECO:0000256" key="20">
    <source>
        <dbReference type="PROSITE-ProRule" id="PRU00450"/>
    </source>
</evidence>
<feature type="non-terminal residue" evidence="29">
    <location>
        <position position="1"/>
    </location>
</feature>
<dbReference type="PROSITE" id="PS50879">
    <property type="entry name" value="RNASE_H_1"/>
    <property type="match status" value="1"/>
</dbReference>
<dbReference type="InterPro" id="IPR001037">
    <property type="entry name" value="Integrase_C_retrovir"/>
</dbReference>
<dbReference type="InterPro" id="IPR000477">
    <property type="entry name" value="RT_dom"/>
</dbReference>
<dbReference type="GO" id="GO:0006508">
    <property type="term" value="P:proteolysis"/>
    <property type="evidence" value="ECO:0007669"/>
    <property type="project" value="UniProtKB-KW"/>
</dbReference>
<proteinExistence type="inferred from homology"/>
<dbReference type="Pfam" id="PF06817">
    <property type="entry name" value="RVT_thumb"/>
    <property type="match status" value="1"/>
</dbReference>
<dbReference type="InterPro" id="IPR001969">
    <property type="entry name" value="Aspartic_peptidase_AS"/>
</dbReference>
<comment type="similarity">
    <text evidence="22">Belongs to the retroviral Pol polyprotein family.</text>
</comment>
<evidence type="ECO:0000259" key="25">
    <source>
        <dbReference type="PROSITE" id="PS50878"/>
    </source>
</evidence>
<keyword evidence="10 22" id="KW-0378">Hydrolase</keyword>
<dbReference type="Pfam" id="PF02022">
    <property type="entry name" value="Integrase_Zn"/>
    <property type="match status" value="1"/>
</dbReference>
<dbReference type="Pfam" id="PF00078">
    <property type="entry name" value="RVT_1"/>
    <property type="match status" value="1"/>
</dbReference>
<dbReference type="Gene3D" id="1.10.10.200">
    <property type="match status" value="1"/>
</dbReference>
<evidence type="ECO:0000256" key="17">
    <source>
        <dbReference type="ARBA" id="ARBA00023268"/>
    </source>
</evidence>
<evidence type="ECO:0000256" key="10">
    <source>
        <dbReference type="ARBA" id="ARBA00022801"/>
    </source>
</evidence>
<dbReference type="GO" id="GO:0003677">
    <property type="term" value="F:DNA binding"/>
    <property type="evidence" value="ECO:0007669"/>
    <property type="project" value="UniProtKB-KW"/>
</dbReference>
<evidence type="ECO:0000256" key="2">
    <source>
        <dbReference type="ARBA" id="ARBA00022670"/>
    </source>
</evidence>
<evidence type="ECO:0000256" key="9">
    <source>
        <dbReference type="ARBA" id="ARBA00022771"/>
    </source>
</evidence>
<dbReference type="PROSITE" id="PS50175">
    <property type="entry name" value="ASP_PROT_RETROV"/>
    <property type="match status" value="1"/>
</dbReference>
<dbReference type="Gene3D" id="2.40.70.10">
    <property type="entry name" value="Acid Proteases"/>
    <property type="match status" value="1"/>
</dbReference>
<dbReference type="PROSITE" id="PS50876">
    <property type="entry name" value="ZF_INTEGRASE"/>
    <property type="match status" value="1"/>
</dbReference>
<dbReference type="GO" id="GO:0004523">
    <property type="term" value="F:RNA-DNA hybrid ribonuclease activity"/>
    <property type="evidence" value="ECO:0007669"/>
    <property type="project" value="InterPro"/>
</dbReference>
<evidence type="ECO:0000256" key="22">
    <source>
        <dbReference type="RuleBase" id="RU004064"/>
    </source>
</evidence>
<keyword evidence="12" id="KW-0229">DNA integration</keyword>
<dbReference type="GO" id="GO:0035613">
    <property type="term" value="F:RNA stem-loop binding"/>
    <property type="evidence" value="ECO:0007669"/>
    <property type="project" value="TreeGrafter"/>
</dbReference>
<dbReference type="PROSITE" id="PS51027">
    <property type="entry name" value="INTEGRASE_DBD"/>
    <property type="match status" value="1"/>
</dbReference>
<dbReference type="GO" id="GO:0046718">
    <property type="term" value="P:symbiont entry into host cell"/>
    <property type="evidence" value="ECO:0007669"/>
    <property type="project" value="UniProtKB-KW"/>
</dbReference>
<dbReference type="SUPFAM" id="SSF46919">
    <property type="entry name" value="N-terminal Zn binding domain of HIV integrase"/>
    <property type="match status" value="1"/>
</dbReference>
<dbReference type="Pfam" id="PF06815">
    <property type="entry name" value="RVT_connect"/>
    <property type="match status" value="1"/>
</dbReference>
<dbReference type="PANTHER" id="PTHR41694:SF3">
    <property type="entry name" value="RNA-DIRECTED DNA POLYMERASE-RELATED"/>
    <property type="match status" value="1"/>
</dbReference>
<dbReference type="InterPro" id="IPR017856">
    <property type="entry name" value="Integrase-like_N"/>
</dbReference>
<dbReference type="GO" id="GO:0044826">
    <property type="term" value="P:viral genome integration into host DNA"/>
    <property type="evidence" value="ECO:0007669"/>
    <property type="project" value="UniProtKB-KW"/>
</dbReference>
<organismHost>
    <name type="scientific">Pan troglodytes</name>
    <name type="common">Chimpanzee</name>
    <dbReference type="NCBI Taxonomy" id="9598"/>
</organismHost>
<dbReference type="PROSITE" id="PS00141">
    <property type="entry name" value="ASP_PROTEASE"/>
    <property type="match status" value="1"/>
</dbReference>
<dbReference type="PROSITE" id="PS50878">
    <property type="entry name" value="RT_POL"/>
    <property type="match status" value="1"/>
</dbReference>
<accession>Q699V9</accession>
<keyword evidence="3" id="KW-0808">Transferase</keyword>
<keyword evidence="18" id="KW-1160">Virus entry into host cell</keyword>
<evidence type="ECO:0000256" key="7">
    <source>
        <dbReference type="ARBA" id="ARBA00022750"/>
    </source>
</evidence>
<evidence type="ECO:0000256" key="13">
    <source>
        <dbReference type="ARBA" id="ARBA00022918"/>
    </source>
</evidence>
<evidence type="ECO:0000256" key="11">
    <source>
        <dbReference type="ARBA" id="ARBA00022833"/>
    </source>
</evidence>
<evidence type="ECO:0000256" key="3">
    <source>
        <dbReference type="ARBA" id="ARBA00022679"/>
    </source>
</evidence>
<dbReference type="GO" id="GO:0075713">
    <property type="term" value="P:establishment of integrated proviral latency"/>
    <property type="evidence" value="ECO:0007669"/>
    <property type="project" value="UniProtKB-KW"/>
</dbReference>
<dbReference type="InterPro" id="IPR021109">
    <property type="entry name" value="Peptidase_aspartic_dom_sf"/>
</dbReference>
<dbReference type="InterPro" id="IPR036862">
    <property type="entry name" value="Integrase_C_dom_sf_retrovir"/>
</dbReference>
<evidence type="ECO:0000256" key="18">
    <source>
        <dbReference type="ARBA" id="ARBA00023296"/>
    </source>
</evidence>
<evidence type="ECO:0000256" key="6">
    <source>
        <dbReference type="ARBA" id="ARBA00022723"/>
    </source>
</evidence>
<name>Q699V9_SIV</name>
<keyword evidence="13" id="KW-0695">RNA-directed DNA polymerase</keyword>
<keyword evidence="17" id="KW-0511">Multifunctional enzyme</keyword>
<dbReference type="SUPFAM" id="SSF50630">
    <property type="entry name" value="Acid proteases"/>
    <property type="match status" value="1"/>
</dbReference>
<dbReference type="Pfam" id="PF00077">
    <property type="entry name" value="RVP"/>
    <property type="match status" value="1"/>
</dbReference>
<feature type="domain" description="Peptidase A2" evidence="23">
    <location>
        <begin position="82"/>
        <end position="153"/>
    </location>
</feature>
<feature type="domain" description="Reverse transcriptase" evidence="25">
    <location>
        <begin position="205"/>
        <end position="395"/>
    </location>
</feature>
<comment type="catalytic activity">
    <reaction evidence="1">
        <text>3'-end directed exonucleolytic cleavage of viral RNA-DNA hybrid.</text>
        <dbReference type="EC" id="3.1.13.2"/>
    </reaction>
</comment>
<dbReference type="InterPro" id="IPR012337">
    <property type="entry name" value="RNaseH-like_sf"/>
</dbReference>
<organism evidence="29 30">
    <name type="scientific">Simian immunodeficiency virus</name>
    <name type="common">SIV</name>
    <dbReference type="NCBI Taxonomy" id="11723"/>
    <lineage>
        <taxon>Viruses</taxon>
        <taxon>Riboviria</taxon>
        <taxon>Pararnavirae</taxon>
        <taxon>Artverviricota</taxon>
        <taxon>Revtraviricetes</taxon>
        <taxon>Ortervirales</taxon>
        <taxon>Retroviridae</taxon>
        <taxon>Orthoretrovirinae</taxon>
        <taxon>Lentivirus</taxon>
        <taxon>Lentivirus simimdef</taxon>
    </lineage>
</organism>
<dbReference type="Pfam" id="PF00075">
    <property type="entry name" value="RNase_H"/>
    <property type="match status" value="1"/>
</dbReference>
<reference evidence="29 30" key="1">
    <citation type="journal article" date="2004" name="J. Virol.">
        <title>New simian immunodeficiency virus infecting De Brazza's monkeys (Cercopithecus neglectus): evidence for a cercopithecus monkey virus clade.</title>
        <authorList>
            <person name="Bibollet-Ruche F."/>
            <person name="Bailes E."/>
            <person name="Gao F."/>
            <person name="Pourrut X."/>
            <person name="Barlow K.L."/>
            <person name="Clewley J.P."/>
            <person name="Mwenda J.M."/>
            <person name="Langat D.K."/>
            <person name="Chege G.K."/>
            <person name="McClure H.M."/>
            <person name="Mpoudi-Ngole E."/>
            <person name="Delaporte E."/>
            <person name="Peeters M."/>
            <person name="Shaw G.M."/>
            <person name="Sharp P.M."/>
            <person name="Hahn B.H."/>
        </authorList>
    </citation>
    <scope>NUCLEOTIDE SEQUENCE [LARGE SCALE GENOMIC DNA]</scope>
    <source>
        <strain evidence="29 30">SIVdebCM5</strain>
    </source>
</reference>
<evidence type="ECO:0000259" key="24">
    <source>
        <dbReference type="PROSITE" id="PS50876"/>
    </source>
</evidence>
<keyword evidence="4" id="KW-0548">Nucleotidyltransferase</keyword>
<dbReference type="EMBL" id="AY523866">
    <property type="protein sequence ID" value="AAT68803.1"/>
    <property type="molecule type" value="Genomic_RNA"/>
</dbReference>
<protein>
    <submittedName>
        <fullName evidence="29">Pol protein</fullName>
    </submittedName>
</protein>
<dbReference type="InterPro" id="IPR043502">
    <property type="entry name" value="DNA/RNA_pol_sf"/>
</dbReference>
<feature type="domain" description="RNase H type-1" evidence="26">
    <location>
        <begin position="594"/>
        <end position="717"/>
    </location>
</feature>
<sequence>FFRECSLGLPETQEFFGRDWEIHPREHSRSGLFNNQGTCARGKECSPGGHNDQEREVPRFNGAEISLWRRPMTAVYVEGKRVQVLIDTGADDTIISEKDLDLDAPWTPKTVGGLGGFINVKCYPGIEIKMADKVAVSDVLVGDTPINILGRNYLAKMGVSINFPVLDFTPVKLKEGADGPRIKQWPLSREKIEALKEIIRPMVEAGQIVPTEPTNPYSSPVFVIKKKDKNKWRMLIDLRALNKATQDVWEVQTGIPHPSGLPQMEQITVLDLADAYYSIPLDPQFARYTAFTIPSVNNTQPGERYEFRVLPQGWSASPAIFQATVGRQLKLFKEKYPDLIIVQYMDDLLVGSNLDKVSHLEQVKQLRKFLLEKGLRTPPEKYQEDPPYHWMGYELHPKKWHLLPIELPEEEEWTVHKIQKLVGQLNWASQIYSGIKTKHLCKAIRGVPGLTDKVSLSEEAQAELRENKETPKQEVSGVYYKEDEPLISEISKIGRGQWGYVIRQTKGLLKTGKFSKDKGTHYNDFHQLAKAMYKIGTESIVYWGKVPKFRLPVVKEEWDNWWHNHWQATWIPDWEAVHTPQLVRLWYELVSEPIPDADTYYVDGAANRESKMGKAGYISEWGKQGVKSLENTTNQKAELEAILLALEEGPSKMNIVTDSQYALGILLEHPTETEHEIVEKIIQALQEKEQVYLNWVPAHKGIGGNDQVDKLVSRGIRRILFLERVEEAQEDHEKYHGNWKQLRDEFQLPTLIAKQIIAQCPKCQIKGEPMHGQVDASMGVWQIDCTHLENKVIIVAVHVASGFMETKVLSAETGKETALFLLQLGARWPIKQIHTDNGPNFISQPVKAACWWLGIDHTTGVPYNPQSQGVVESKNRVLKETIKQIREDAERLETAVAMATFIINFKRRGGIGDMAAIERLVNMITTDLETQTLQQKISKLLGYKVYYREGADPTWKGPATLLWKGEGAVVCKTEVGDIKVVPRRKAKVIKDYGKGVDSKTDTQNPSE</sequence>
<dbReference type="InterPro" id="IPR010659">
    <property type="entry name" value="RVT_connect"/>
</dbReference>
<comment type="catalytic activity">
    <reaction evidence="19">
        <text>Endohydrolysis of RNA in RNA/DNA hybrids. Three different cleavage modes: 1. sequence-specific internal cleavage of RNA. Human immunodeficiency virus type 1 and Moloney murine leukemia virus enzymes prefer to cleave the RNA strand one nucleotide away from the RNA-DNA junction. 2. RNA 5'-end directed cleavage 13-19 nucleotides from the RNA end. 3. DNA 3'-end directed cleavage 15-20 nucleotides away from the primer terminus.</text>
        <dbReference type="EC" id="3.1.26.13"/>
    </reaction>
</comment>
<keyword evidence="2 22" id="KW-0645">Protease</keyword>
<evidence type="ECO:0000256" key="14">
    <source>
        <dbReference type="ARBA" id="ARBA00023125"/>
    </source>
</evidence>
<dbReference type="Gene3D" id="3.30.420.10">
    <property type="entry name" value="Ribonuclease H-like superfamily/Ribonuclease H"/>
    <property type="match status" value="2"/>
</dbReference>
<feature type="domain" description="Integrase-type" evidence="28">
    <location>
        <begin position="943"/>
        <end position="991"/>
    </location>
</feature>
<dbReference type="GO" id="GO:0015074">
    <property type="term" value="P:DNA integration"/>
    <property type="evidence" value="ECO:0007669"/>
    <property type="project" value="UniProtKB-KW"/>
</dbReference>
<keyword evidence="9 20" id="KW-0863">Zinc-finger</keyword>